<dbReference type="SMART" id="SM00672">
    <property type="entry name" value="CAP10"/>
    <property type="match status" value="1"/>
</dbReference>
<keyword evidence="1" id="KW-1133">Transmembrane helix</keyword>
<evidence type="ECO:0000256" key="1">
    <source>
        <dbReference type="SAM" id="Phobius"/>
    </source>
</evidence>
<protein>
    <recommendedName>
        <fullName evidence="2">Glycosyl transferase CAP10 domain-containing protein</fullName>
    </recommendedName>
</protein>
<dbReference type="EMBL" id="JAACJO010000009">
    <property type="protein sequence ID" value="KAF5354282.1"/>
    <property type="molecule type" value="Genomic_DNA"/>
</dbReference>
<dbReference type="PANTHER" id="PTHR12203">
    <property type="entry name" value="KDEL LYS-ASP-GLU-LEU CONTAINING - RELATED"/>
    <property type="match status" value="1"/>
</dbReference>
<gene>
    <name evidence="3" type="ORF">D9756_007151</name>
</gene>
<name>A0A8H5FZB0_9AGAR</name>
<dbReference type="Pfam" id="PF05686">
    <property type="entry name" value="Glyco_transf_90"/>
    <property type="match status" value="1"/>
</dbReference>
<evidence type="ECO:0000313" key="4">
    <source>
        <dbReference type="Proteomes" id="UP000559027"/>
    </source>
</evidence>
<dbReference type="PANTHER" id="PTHR12203:SF118">
    <property type="entry name" value="BETA-1,2-XYLOSYLTRANSFERASE 1"/>
    <property type="match status" value="1"/>
</dbReference>
<keyword evidence="4" id="KW-1185">Reference proteome</keyword>
<proteinExistence type="predicted"/>
<feature type="domain" description="Glycosyl transferase CAP10" evidence="2">
    <location>
        <begin position="312"/>
        <end position="601"/>
    </location>
</feature>
<keyword evidence="1" id="KW-0812">Transmembrane</keyword>
<dbReference type="OrthoDB" id="541052at2759"/>
<sequence length="611" mass="70258">MAGPRTCRRPSSVFLIGLILSVGLLYAFHEDGPKTPKFIPRPFRTVTETVTHTVSVINVLTPVPTPPTKPRPEEHIYRPDGLLEVNYNGSHPILELIREAERKWEEKLQRASKSLTEAVLEYRRRYKRDPPKGFDLWWEYAMEHNVQLPDEYDQIFHDLEPFWGMEPSDLFKIQAELETKFDSYTIGKITGDAPVGIVTYAFTEGRYDQLIAGSRKILEILKGIEHLLPEFRMTISPHDGPNRLSDWGVKQATLEAAAAKTHIEREALPKVTSSGWISACPPNSLARRIPINLDRPPPPPTKKTFIYDHKKTMDPCIHPDHFHHHGQFLSHNSGPGPQHAMVPEFSYCATTLHHNIRIPVPYGWVSDINPREEDPEFEDKSDERLLWRGSNTGMFHASKTRWQNSHRDFLVRYTNEIEGAVDVLMPSAGEDKRVGPPRKLKTKSINPALFDVAFSNKPIACSESVCPKLEELYPWRPYMGQAQAGEYRYVLDVDGNGWSGRFKRLITSNSLIFKSTIYPEWYTDRVQPWVHYIPVQVDLSDLHDSLVFFRGDGNGEGSHEDIGRKIAMAGREWSLKFWRKEDLNAYFFRLILEYARIMSKDRAAMSYTPNI</sequence>
<accession>A0A8H5FZB0</accession>
<organism evidence="3 4">
    <name type="scientific">Leucocoprinus leucothites</name>
    <dbReference type="NCBI Taxonomy" id="201217"/>
    <lineage>
        <taxon>Eukaryota</taxon>
        <taxon>Fungi</taxon>
        <taxon>Dikarya</taxon>
        <taxon>Basidiomycota</taxon>
        <taxon>Agaricomycotina</taxon>
        <taxon>Agaricomycetes</taxon>
        <taxon>Agaricomycetidae</taxon>
        <taxon>Agaricales</taxon>
        <taxon>Agaricineae</taxon>
        <taxon>Agaricaceae</taxon>
        <taxon>Leucocoprinus</taxon>
    </lineage>
</organism>
<dbReference type="AlphaFoldDB" id="A0A8H5FZB0"/>
<comment type="caution">
    <text evidence="3">The sequence shown here is derived from an EMBL/GenBank/DDBJ whole genome shotgun (WGS) entry which is preliminary data.</text>
</comment>
<keyword evidence="1" id="KW-0472">Membrane</keyword>
<dbReference type="InterPro" id="IPR006598">
    <property type="entry name" value="CAP10"/>
</dbReference>
<dbReference type="InterPro" id="IPR051091">
    <property type="entry name" value="O-Glucosyltr/Glycosyltrsf_90"/>
</dbReference>
<dbReference type="Proteomes" id="UP000559027">
    <property type="component" value="Unassembled WGS sequence"/>
</dbReference>
<feature type="transmembrane region" description="Helical" evidence="1">
    <location>
        <begin position="12"/>
        <end position="29"/>
    </location>
</feature>
<evidence type="ECO:0000259" key="2">
    <source>
        <dbReference type="SMART" id="SM00672"/>
    </source>
</evidence>
<evidence type="ECO:0000313" key="3">
    <source>
        <dbReference type="EMBL" id="KAF5354282.1"/>
    </source>
</evidence>
<reference evidence="3 4" key="1">
    <citation type="journal article" date="2020" name="ISME J.">
        <title>Uncovering the hidden diversity of litter-decomposition mechanisms in mushroom-forming fungi.</title>
        <authorList>
            <person name="Floudas D."/>
            <person name="Bentzer J."/>
            <person name="Ahren D."/>
            <person name="Johansson T."/>
            <person name="Persson P."/>
            <person name="Tunlid A."/>
        </authorList>
    </citation>
    <scope>NUCLEOTIDE SEQUENCE [LARGE SCALE GENOMIC DNA]</scope>
    <source>
        <strain evidence="3 4">CBS 146.42</strain>
    </source>
</reference>